<dbReference type="OrthoDB" id="6486656at2759"/>
<protein>
    <recommendedName>
        <fullName evidence="3">Xylanolytic transcriptional activator regulatory domain-containing protein</fullName>
    </recommendedName>
</protein>
<dbReference type="Proteomes" id="UP000038010">
    <property type="component" value="Unassembled WGS sequence"/>
</dbReference>
<evidence type="ECO:0000313" key="4">
    <source>
        <dbReference type="EMBL" id="KPI34413.1"/>
    </source>
</evidence>
<proteinExistence type="predicted"/>
<dbReference type="EMBL" id="LFJN01000061">
    <property type="protein sequence ID" value="KPI34413.1"/>
    <property type="molecule type" value="Genomic_DNA"/>
</dbReference>
<dbReference type="CDD" id="cd12148">
    <property type="entry name" value="fungal_TF_MHR"/>
    <property type="match status" value="1"/>
</dbReference>
<evidence type="ECO:0000313" key="5">
    <source>
        <dbReference type="Proteomes" id="UP000038010"/>
    </source>
</evidence>
<dbReference type="GeneID" id="28735842"/>
<evidence type="ECO:0000256" key="1">
    <source>
        <dbReference type="ARBA" id="ARBA00023242"/>
    </source>
</evidence>
<name>A0A0N1GWT8_9EURO</name>
<dbReference type="PANTHER" id="PTHR46910">
    <property type="entry name" value="TRANSCRIPTION FACTOR PDR1"/>
    <property type="match status" value="1"/>
</dbReference>
<keyword evidence="1" id="KW-0539">Nucleus</keyword>
<dbReference type="GO" id="GO:0003677">
    <property type="term" value="F:DNA binding"/>
    <property type="evidence" value="ECO:0007669"/>
    <property type="project" value="InterPro"/>
</dbReference>
<dbReference type="RefSeq" id="XP_017994376.1">
    <property type="nucleotide sequence ID" value="XM_018143962.1"/>
</dbReference>
<evidence type="ECO:0000256" key="2">
    <source>
        <dbReference type="SAM" id="MobiDB-lite"/>
    </source>
</evidence>
<reference evidence="4 5" key="1">
    <citation type="submission" date="2015-06" db="EMBL/GenBank/DDBJ databases">
        <title>Draft genome of the ant-associated black yeast Phialophora attae CBS 131958.</title>
        <authorList>
            <person name="Moreno L.F."/>
            <person name="Stielow B.J."/>
            <person name="de Hoog S."/>
            <person name="Vicente V.A."/>
            <person name="Weiss V.A."/>
            <person name="de Vries M."/>
            <person name="Cruz L.M."/>
            <person name="Souza E.M."/>
        </authorList>
    </citation>
    <scope>NUCLEOTIDE SEQUENCE [LARGE SCALE GENOMIC DNA]</scope>
    <source>
        <strain evidence="4 5">CBS 131958</strain>
    </source>
</reference>
<comment type="caution">
    <text evidence="4">The sequence shown here is derived from an EMBL/GenBank/DDBJ whole genome shotgun (WGS) entry which is preliminary data.</text>
</comment>
<sequence length="697" mass="78249">MSAVHTCGCTVKRTKIDQERSQVQLAQRILLAGGTPTDSNLAEVGGASFEQTDRIPALSQDRPSTYGLIDQLFTTLDTEHGPLTGFNAIPDGLTSTVSNPLANGDLVRLRDVMGCSLPARVVTLKLFDVFIDSVHWFMMVFHEPSLRADLEEMLNTGTFPRQKLSTIILVMVVLLIGTKYVLVDEIPPTYSSHDLSRFQAVLLEKIEARFLAVLDQDDVGAIQVCVLLSSFYFYHGRPHRCLAMNSAATRLAQGMKLHRESTWRVIDPIEREVRRRVWWAVYVLDGYGALTYGTTNSIQHSKCQVELPQNIDDTLETCPGIGSYEVMEDGSSRRVTTLSYQRFKFRLYCIAEPIMKDVYFNDRRSVREVVNRIQAINAQLLEWQDSVPPELDLKNVSRHSLTHSRQYRSLRVFQVQALALQLAYDNIQLVLHRTLLFHIKGSLFRPPLNMPETMDEISEDVRRLSSISKDICWKAATRTSCIDRFPDVLKQSRNCHVGGYTGVQTFTAGFVLGIFALSQPLSTQAQEAKRAIGRLIKMPRLFGYRTAISDQTENILQRLLRVILDQEMRLLTVEGNHSALDSSILDGANANTLESRAQTVSGRSTQDSVSRRTPPARRGDDFAPAGALLGDASERVGVRHDTNPSDFDQGYSDSFDTTANSAWINFDMSGILTDTSFMDDINNIGQGWIWDDVPPFP</sequence>
<gene>
    <name evidence="4" type="ORF">AB675_3872</name>
</gene>
<dbReference type="PANTHER" id="PTHR46910:SF8">
    <property type="entry name" value="ZN(II)2CYS6 TRANSCRIPTION FACTOR (EUROFUNG)"/>
    <property type="match status" value="1"/>
</dbReference>
<feature type="compositionally biased region" description="Polar residues" evidence="2">
    <location>
        <begin position="595"/>
        <end position="608"/>
    </location>
</feature>
<dbReference type="GO" id="GO:0008270">
    <property type="term" value="F:zinc ion binding"/>
    <property type="evidence" value="ECO:0007669"/>
    <property type="project" value="InterPro"/>
</dbReference>
<dbReference type="SMART" id="SM00906">
    <property type="entry name" value="Fungal_trans"/>
    <property type="match status" value="1"/>
</dbReference>
<dbReference type="Pfam" id="PF04082">
    <property type="entry name" value="Fungal_trans"/>
    <property type="match status" value="1"/>
</dbReference>
<dbReference type="GO" id="GO:0006351">
    <property type="term" value="P:DNA-templated transcription"/>
    <property type="evidence" value="ECO:0007669"/>
    <property type="project" value="InterPro"/>
</dbReference>
<dbReference type="InterPro" id="IPR007219">
    <property type="entry name" value="XnlR_reg_dom"/>
</dbReference>
<dbReference type="InterPro" id="IPR050987">
    <property type="entry name" value="AtrR-like"/>
</dbReference>
<evidence type="ECO:0000259" key="3">
    <source>
        <dbReference type="SMART" id="SM00906"/>
    </source>
</evidence>
<dbReference type="AlphaFoldDB" id="A0A0N1GWT8"/>
<keyword evidence="5" id="KW-1185">Reference proteome</keyword>
<accession>A0A0N1GWT8</accession>
<dbReference type="GO" id="GO:0003700">
    <property type="term" value="F:DNA-binding transcription factor activity"/>
    <property type="evidence" value="ECO:0007669"/>
    <property type="project" value="InterPro"/>
</dbReference>
<dbReference type="STRING" id="1664694.A0A0N1GWT8"/>
<dbReference type="VEuPathDB" id="FungiDB:AB675_3872"/>
<feature type="domain" description="Xylanolytic transcriptional activator regulatory" evidence="3">
    <location>
        <begin position="241"/>
        <end position="314"/>
    </location>
</feature>
<feature type="region of interest" description="Disordered" evidence="2">
    <location>
        <begin position="595"/>
        <end position="625"/>
    </location>
</feature>
<organism evidence="4 5">
    <name type="scientific">Cyphellophora attinorum</name>
    <dbReference type="NCBI Taxonomy" id="1664694"/>
    <lineage>
        <taxon>Eukaryota</taxon>
        <taxon>Fungi</taxon>
        <taxon>Dikarya</taxon>
        <taxon>Ascomycota</taxon>
        <taxon>Pezizomycotina</taxon>
        <taxon>Eurotiomycetes</taxon>
        <taxon>Chaetothyriomycetidae</taxon>
        <taxon>Chaetothyriales</taxon>
        <taxon>Cyphellophoraceae</taxon>
        <taxon>Cyphellophora</taxon>
    </lineage>
</organism>